<keyword evidence="3" id="KW-1185">Reference proteome</keyword>
<reference evidence="2" key="2">
    <citation type="submission" date="2020-09" db="EMBL/GenBank/DDBJ databases">
        <authorList>
            <person name="Sun Q."/>
            <person name="Ohkuma M."/>
        </authorList>
    </citation>
    <scope>NUCLEOTIDE SEQUENCE</scope>
    <source>
        <strain evidence="2">JCM 5069</strain>
    </source>
</reference>
<evidence type="ECO:0008006" key="4">
    <source>
        <dbReference type="Google" id="ProtNLM"/>
    </source>
</evidence>
<protein>
    <recommendedName>
        <fullName evidence="4">DUF1275 domain-containing protein</fullName>
    </recommendedName>
</protein>
<comment type="caution">
    <text evidence="2">The sequence shown here is derived from an EMBL/GenBank/DDBJ whole genome shotgun (WGS) entry which is preliminary data.</text>
</comment>
<dbReference type="AlphaFoldDB" id="A0A919FXM4"/>
<feature type="transmembrane region" description="Helical" evidence="1">
    <location>
        <begin position="183"/>
        <end position="201"/>
    </location>
</feature>
<evidence type="ECO:0000256" key="1">
    <source>
        <dbReference type="SAM" id="Phobius"/>
    </source>
</evidence>
<keyword evidence="1" id="KW-0812">Transmembrane</keyword>
<feature type="transmembrane region" description="Helical" evidence="1">
    <location>
        <begin position="105"/>
        <end position="124"/>
    </location>
</feature>
<dbReference type="Proteomes" id="UP000603708">
    <property type="component" value="Unassembled WGS sequence"/>
</dbReference>
<dbReference type="InterPro" id="IPR010699">
    <property type="entry name" value="DUF1275"/>
</dbReference>
<dbReference type="Pfam" id="PF06912">
    <property type="entry name" value="DUF1275"/>
    <property type="match status" value="1"/>
</dbReference>
<dbReference type="PANTHER" id="PTHR37314">
    <property type="entry name" value="SLR0142 PROTEIN"/>
    <property type="match status" value="1"/>
</dbReference>
<organism evidence="2 3">
    <name type="scientific">Streptomyces sulfonofaciens</name>
    <dbReference type="NCBI Taxonomy" id="68272"/>
    <lineage>
        <taxon>Bacteria</taxon>
        <taxon>Bacillati</taxon>
        <taxon>Actinomycetota</taxon>
        <taxon>Actinomycetes</taxon>
        <taxon>Kitasatosporales</taxon>
        <taxon>Streptomycetaceae</taxon>
        <taxon>Streptomyces</taxon>
    </lineage>
</organism>
<evidence type="ECO:0000313" key="2">
    <source>
        <dbReference type="EMBL" id="GHH73485.1"/>
    </source>
</evidence>
<accession>A0A919FXM4</accession>
<sequence>MIRALLRVSDRLLPGGAAKYGPLPTLLIVLTFVTGVVDAVSYRSLGHVFVANMTGNVVFSAFSLAGAKSLSVWAPALAIAAFMAGAWAEARLAGTPADTVRRFQVIVGLQALLVAGAAVAAATLGHRSTGAVTVLIILLGCGMGLQNAVVRRLAVPDLTTTVLTLTVTGLASDRPGLPTIRRLVSVAAMLCGALCGAALTLHAGTAWALLLALLLLLAVAVAANASTERYRA</sequence>
<keyword evidence="1" id="KW-0472">Membrane</keyword>
<evidence type="ECO:0000313" key="3">
    <source>
        <dbReference type="Proteomes" id="UP000603708"/>
    </source>
</evidence>
<dbReference type="EMBL" id="BNCD01000003">
    <property type="protein sequence ID" value="GHH73485.1"/>
    <property type="molecule type" value="Genomic_DNA"/>
</dbReference>
<feature type="transmembrane region" description="Helical" evidence="1">
    <location>
        <begin position="48"/>
        <end position="67"/>
    </location>
</feature>
<proteinExistence type="predicted"/>
<feature type="transmembrane region" description="Helical" evidence="1">
    <location>
        <begin position="20"/>
        <end position="41"/>
    </location>
</feature>
<keyword evidence="1" id="KW-1133">Transmembrane helix</keyword>
<feature type="transmembrane region" description="Helical" evidence="1">
    <location>
        <begin position="130"/>
        <end position="150"/>
    </location>
</feature>
<name>A0A919FXM4_9ACTN</name>
<feature type="transmembrane region" description="Helical" evidence="1">
    <location>
        <begin position="73"/>
        <end position="93"/>
    </location>
</feature>
<feature type="transmembrane region" description="Helical" evidence="1">
    <location>
        <begin position="207"/>
        <end position="226"/>
    </location>
</feature>
<reference evidence="2" key="1">
    <citation type="journal article" date="2014" name="Int. J. Syst. Evol. Microbiol.">
        <title>Complete genome sequence of Corynebacterium casei LMG S-19264T (=DSM 44701T), isolated from a smear-ripened cheese.</title>
        <authorList>
            <consortium name="US DOE Joint Genome Institute (JGI-PGF)"/>
            <person name="Walter F."/>
            <person name="Albersmeier A."/>
            <person name="Kalinowski J."/>
            <person name="Ruckert C."/>
        </authorList>
    </citation>
    <scope>NUCLEOTIDE SEQUENCE</scope>
    <source>
        <strain evidence="2">JCM 5069</strain>
    </source>
</reference>
<dbReference type="PANTHER" id="PTHR37314:SF4">
    <property type="entry name" value="UPF0700 TRANSMEMBRANE PROTEIN YOAK"/>
    <property type="match status" value="1"/>
</dbReference>
<gene>
    <name evidence="2" type="ORF">GCM10018793_12100</name>
</gene>
<dbReference type="RefSeq" id="WP_189929862.1">
    <property type="nucleotide sequence ID" value="NZ_BNCD01000003.1"/>
</dbReference>